<dbReference type="AlphaFoldDB" id="A0A0A8YDQ1"/>
<dbReference type="EMBL" id="GBRH01276673">
    <property type="protein sequence ID" value="JAD21222.1"/>
    <property type="molecule type" value="Transcribed_RNA"/>
</dbReference>
<reference evidence="1" key="1">
    <citation type="submission" date="2014-09" db="EMBL/GenBank/DDBJ databases">
        <authorList>
            <person name="Magalhaes I.L.F."/>
            <person name="Oliveira U."/>
            <person name="Santos F.R."/>
            <person name="Vidigal T.H.D.A."/>
            <person name="Brescovit A.D."/>
            <person name="Santos A.J."/>
        </authorList>
    </citation>
    <scope>NUCLEOTIDE SEQUENCE</scope>
    <source>
        <tissue evidence="1">Shoot tissue taken approximately 20 cm above the soil surface</tissue>
    </source>
</reference>
<protein>
    <submittedName>
        <fullName evidence="1">Uncharacterized protein</fullName>
    </submittedName>
</protein>
<reference evidence="1" key="2">
    <citation type="journal article" date="2015" name="Data Brief">
        <title>Shoot transcriptome of the giant reed, Arundo donax.</title>
        <authorList>
            <person name="Barrero R.A."/>
            <person name="Guerrero F.D."/>
            <person name="Moolhuijzen P."/>
            <person name="Goolsby J.A."/>
            <person name="Tidwell J."/>
            <person name="Bellgard S.E."/>
            <person name="Bellgard M.I."/>
        </authorList>
    </citation>
    <scope>NUCLEOTIDE SEQUENCE</scope>
    <source>
        <tissue evidence="1">Shoot tissue taken approximately 20 cm above the soil surface</tissue>
    </source>
</reference>
<accession>A0A0A8YDQ1</accession>
<proteinExistence type="predicted"/>
<sequence length="58" mass="6204">MCSRTSIAGSTNPRRQKKLMSILNVTTLGGQPFWPISAMSSSASPQCSAVNKPFSTML</sequence>
<evidence type="ECO:0000313" key="1">
    <source>
        <dbReference type="EMBL" id="JAD21222.1"/>
    </source>
</evidence>
<name>A0A0A8YDQ1_ARUDO</name>
<organism evidence="1">
    <name type="scientific">Arundo donax</name>
    <name type="common">Giant reed</name>
    <name type="synonym">Donax arundinaceus</name>
    <dbReference type="NCBI Taxonomy" id="35708"/>
    <lineage>
        <taxon>Eukaryota</taxon>
        <taxon>Viridiplantae</taxon>
        <taxon>Streptophyta</taxon>
        <taxon>Embryophyta</taxon>
        <taxon>Tracheophyta</taxon>
        <taxon>Spermatophyta</taxon>
        <taxon>Magnoliopsida</taxon>
        <taxon>Liliopsida</taxon>
        <taxon>Poales</taxon>
        <taxon>Poaceae</taxon>
        <taxon>PACMAD clade</taxon>
        <taxon>Arundinoideae</taxon>
        <taxon>Arundineae</taxon>
        <taxon>Arundo</taxon>
    </lineage>
</organism>